<keyword evidence="8" id="KW-0812">Transmembrane</keyword>
<comment type="caution">
    <text evidence="17">The sequence shown here is derived from an EMBL/GenBank/DDBJ whole genome shotgun (WGS) entry which is preliminary data.</text>
</comment>
<dbReference type="Proteomes" id="UP000292974">
    <property type="component" value="Unassembled WGS sequence"/>
</dbReference>
<evidence type="ECO:0000256" key="12">
    <source>
        <dbReference type="ARBA" id="ARBA00023027"/>
    </source>
</evidence>
<dbReference type="GO" id="GO:0005737">
    <property type="term" value="C:cytoplasm"/>
    <property type="evidence" value="ECO:0007669"/>
    <property type="project" value="UniProtKB-SubCell"/>
</dbReference>
<keyword evidence="17" id="KW-0614">Plasmid</keyword>
<accession>A0A7M3DKH1</accession>
<evidence type="ECO:0000256" key="1">
    <source>
        <dbReference type="ARBA" id="ARBA00001911"/>
    </source>
</evidence>
<dbReference type="PANTHER" id="PTHR43078:SF6">
    <property type="entry name" value="UDP-GLUCURONIC ACID DECARBOXYLASE 1"/>
    <property type="match status" value="1"/>
</dbReference>
<dbReference type="Pfam" id="PF16363">
    <property type="entry name" value="GDP_Man_Dehyd"/>
    <property type="match status" value="1"/>
</dbReference>
<comment type="similarity">
    <text evidence="5">Belongs to the NAD(P)-dependent epimerase/dehydratase family. UDP-glucuronic acid decarboxylase subfamily.</text>
</comment>
<comment type="cofactor">
    <cofactor evidence="1">
        <name>NAD(+)</name>
        <dbReference type="ChEBI" id="CHEBI:57540"/>
    </cofactor>
</comment>
<dbReference type="InterPro" id="IPR044516">
    <property type="entry name" value="UXS-like"/>
</dbReference>
<sequence>MHGQKRVMVTGGTGFLGSFLCERLLREGNDVLCVDNYYTGSRDNVLHLLDDPRFEILRHDITFPLYVEVDEIYNLACPASPVHYQFDPVQTVKTNVHGAINMLGLAKRTKAKIFQASTSEVYGDPAVHPQPEEYRGSVNPIGPRACYDEGKRCAETLFFDYHRQYGVEIRVARIFNTYGPRMQTNDGRVVSNFIVQALRNEPITIFGNGTQTRSFCYVDDLIEGFIRLMGAPAGVTGPINLGNPGEFQVRELAEMVVEMTGSKSGIVFKDLPVDDPTQRKPDISRATQQLGWQPKVNLREGLERTIAYFEWKLSGGVRNRLSAKSSQEAYPHLASANVELTAPEVIR</sequence>
<evidence type="ECO:0000256" key="13">
    <source>
        <dbReference type="ARBA" id="ARBA00023034"/>
    </source>
</evidence>
<dbReference type="InterPro" id="IPR016040">
    <property type="entry name" value="NAD(P)-bd_dom"/>
</dbReference>
<dbReference type="UniPathway" id="UPA00796">
    <property type="reaction ID" value="UER00771"/>
</dbReference>
<keyword evidence="13" id="KW-0333">Golgi apparatus</keyword>
<dbReference type="SUPFAM" id="SSF51735">
    <property type="entry name" value="NAD(P)-binding Rossmann-fold domains"/>
    <property type="match status" value="1"/>
</dbReference>
<evidence type="ECO:0000256" key="8">
    <source>
        <dbReference type="ARBA" id="ARBA00022692"/>
    </source>
</evidence>
<evidence type="ECO:0000256" key="14">
    <source>
        <dbReference type="ARBA" id="ARBA00023136"/>
    </source>
</evidence>
<proteinExistence type="inferred from homology"/>
<protein>
    <recommendedName>
        <fullName evidence="6">UDP-glucuronate decarboxylase</fullName>
        <ecNumber evidence="6">4.1.1.35</ecNumber>
    </recommendedName>
</protein>
<dbReference type="PANTHER" id="PTHR43078">
    <property type="entry name" value="UDP-GLUCURONIC ACID DECARBOXYLASE-RELATED"/>
    <property type="match status" value="1"/>
</dbReference>
<comment type="subcellular location">
    <subcellularLocation>
        <location evidence="3">Cytoplasm</location>
    </subcellularLocation>
    <subcellularLocation>
        <location evidence="2">Golgi apparatus</location>
        <location evidence="2">Golgi stack membrane</location>
        <topology evidence="2">Single-pass type II membrane protein</topology>
    </subcellularLocation>
</comment>
<evidence type="ECO:0000256" key="7">
    <source>
        <dbReference type="ARBA" id="ARBA00022490"/>
    </source>
</evidence>
<dbReference type="GO" id="GO:0048040">
    <property type="term" value="F:UDP-glucuronate decarboxylase activity"/>
    <property type="evidence" value="ECO:0007669"/>
    <property type="project" value="UniProtKB-EC"/>
</dbReference>
<keyword evidence="10" id="KW-0735">Signal-anchor</keyword>
<dbReference type="EC" id="4.1.1.35" evidence="6"/>
<evidence type="ECO:0000256" key="9">
    <source>
        <dbReference type="ARBA" id="ARBA00022793"/>
    </source>
</evidence>
<dbReference type="Gene3D" id="3.40.50.720">
    <property type="entry name" value="NAD(P)-binding Rossmann-like Domain"/>
    <property type="match status" value="1"/>
</dbReference>
<evidence type="ECO:0000259" key="16">
    <source>
        <dbReference type="Pfam" id="PF16363"/>
    </source>
</evidence>
<gene>
    <name evidence="17" type="ORF">ELH90_34840</name>
</gene>
<feature type="domain" description="NAD(P)-binding" evidence="16">
    <location>
        <begin position="8"/>
        <end position="305"/>
    </location>
</feature>
<evidence type="ECO:0000313" key="18">
    <source>
        <dbReference type="Proteomes" id="UP000292974"/>
    </source>
</evidence>
<reference evidence="17 18" key="1">
    <citation type="submission" date="2019-02" db="EMBL/GenBank/DDBJ databases">
        <title>The genomic architecture of introgression among sibling species of bacteria.</title>
        <authorList>
            <person name="Cavassim M.I.A."/>
            <person name="Moeskjaer S."/>
            <person name="Moslemi C."/>
            <person name="Fields B."/>
            <person name="Bachmann A."/>
            <person name="Vilhjalmsson B."/>
            <person name="Schierup M.H."/>
            <person name="Young J.P.W."/>
            <person name="Andersen S.U."/>
        </authorList>
    </citation>
    <scope>NUCLEOTIDE SEQUENCE [LARGE SCALE GENOMIC DNA]</scope>
    <source>
        <strain evidence="17 18">SM135B</strain>
        <plasmid evidence="17">pSM135B_Rh04</plasmid>
    </source>
</reference>
<evidence type="ECO:0000256" key="11">
    <source>
        <dbReference type="ARBA" id="ARBA00022989"/>
    </source>
</evidence>
<geneLocation type="plasmid" evidence="17">
    <name>pSM135B_Rh04</name>
</geneLocation>
<dbReference type="GO" id="GO:0042732">
    <property type="term" value="P:D-xylose metabolic process"/>
    <property type="evidence" value="ECO:0007669"/>
    <property type="project" value="InterPro"/>
</dbReference>
<dbReference type="GO" id="GO:0070403">
    <property type="term" value="F:NAD+ binding"/>
    <property type="evidence" value="ECO:0007669"/>
    <property type="project" value="InterPro"/>
</dbReference>
<evidence type="ECO:0000256" key="15">
    <source>
        <dbReference type="ARBA" id="ARBA00023239"/>
    </source>
</evidence>
<evidence type="ECO:0000256" key="6">
    <source>
        <dbReference type="ARBA" id="ARBA00012290"/>
    </source>
</evidence>
<comment type="pathway">
    <text evidence="4">Nucleotide-sugar biosynthesis; UDP-alpha-D-xylose biosynthesis; UDP-alpha-D-xylose from UDP-alpha-D-glucuronate: step 1/1.</text>
</comment>
<dbReference type="FunFam" id="3.40.50.720:FF:000150">
    <property type="entry name" value="UDP-glucuronic acid decarboxylase 6"/>
    <property type="match status" value="1"/>
</dbReference>
<dbReference type="CDD" id="cd05230">
    <property type="entry name" value="UGD_SDR_e"/>
    <property type="match status" value="1"/>
</dbReference>
<keyword evidence="7" id="KW-0963">Cytoplasm</keyword>
<dbReference type="RefSeq" id="WP_130719388.1">
    <property type="nucleotide sequence ID" value="NZ_SIOP01000004.1"/>
</dbReference>
<evidence type="ECO:0000256" key="3">
    <source>
        <dbReference type="ARBA" id="ARBA00004496"/>
    </source>
</evidence>
<name>A0A7M3DKH1_RHILE</name>
<organism evidence="17 18">
    <name type="scientific">Rhizobium leguminosarum</name>
    <dbReference type="NCBI Taxonomy" id="384"/>
    <lineage>
        <taxon>Bacteria</taxon>
        <taxon>Pseudomonadati</taxon>
        <taxon>Pseudomonadota</taxon>
        <taxon>Alphaproteobacteria</taxon>
        <taxon>Hyphomicrobiales</taxon>
        <taxon>Rhizobiaceae</taxon>
        <taxon>Rhizobium/Agrobacterium group</taxon>
        <taxon>Rhizobium</taxon>
    </lineage>
</organism>
<dbReference type="GO" id="GO:0033320">
    <property type="term" value="P:UDP-D-xylose biosynthetic process"/>
    <property type="evidence" value="ECO:0007669"/>
    <property type="project" value="UniProtKB-UniPathway"/>
</dbReference>
<evidence type="ECO:0000256" key="4">
    <source>
        <dbReference type="ARBA" id="ARBA00005100"/>
    </source>
</evidence>
<keyword evidence="9" id="KW-0210">Decarboxylase</keyword>
<dbReference type="AlphaFoldDB" id="A0A7M3DKH1"/>
<evidence type="ECO:0000313" key="17">
    <source>
        <dbReference type="EMBL" id="TAY43046.1"/>
    </source>
</evidence>
<keyword evidence="15" id="KW-0456">Lyase</keyword>
<evidence type="ECO:0000256" key="5">
    <source>
        <dbReference type="ARBA" id="ARBA00007505"/>
    </source>
</evidence>
<keyword evidence="11" id="KW-1133">Transmembrane helix</keyword>
<dbReference type="InterPro" id="IPR036291">
    <property type="entry name" value="NAD(P)-bd_dom_sf"/>
</dbReference>
<evidence type="ECO:0000256" key="10">
    <source>
        <dbReference type="ARBA" id="ARBA00022968"/>
    </source>
</evidence>
<dbReference type="EMBL" id="SIOP01000004">
    <property type="protein sequence ID" value="TAY43046.1"/>
    <property type="molecule type" value="Genomic_DNA"/>
</dbReference>
<keyword evidence="14" id="KW-0472">Membrane</keyword>
<evidence type="ECO:0000256" key="2">
    <source>
        <dbReference type="ARBA" id="ARBA00004447"/>
    </source>
</evidence>
<keyword evidence="12" id="KW-0520">NAD</keyword>